<dbReference type="PANTHER" id="PTHR11140:SF0">
    <property type="entry name" value="PRE-MRNA-PROCESSING-SPLICING FACTOR 8"/>
    <property type="match status" value="1"/>
</dbReference>
<reference evidence="1 2" key="1">
    <citation type="submission" date="2017-12" db="EMBL/GenBank/DDBJ databases">
        <title>Hemimetabolous genomes reveal molecular basis of termite eusociality.</title>
        <authorList>
            <person name="Harrison M.C."/>
            <person name="Jongepier E."/>
            <person name="Robertson H.M."/>
            <person name="Arning N."/>
            <person name="Bitard-Feildel T."/>
            <person name="Chao H."/>
            <person name="Childers C.P."/>
            <person name="Dinh H."/>
            <person name="Doddapaneni H."/>
            <person name="Dugan S."/>
            <person name="Gowin J."/>
            <person name="Greiner C."/>
            <person name="Han Y."/>
            <person name="Hu H."/>
            <person name="Hughes D.S.T."/>
            <person name="Huylmans A.-K."/>
            <person name="Kemena C."/>
            <person name="Kremer L.P.M."/>
            <person name="Lee S.L."/>
            <person name="Lopez-Ezquerra A."/>
            <person name="Mallet L."/>
            <person name="Monroy-Kuhn J.M."/>
            <person name="Moser A."/>
            <person name="Murali S.C."/>
            <person name="Muzny D.M."/>
            <person name="Otani S."/>
            <person name="Piulachs M.-D."/>
            <person name="Poelchau M."/>
            <person name="Qu J."/>
            <person name="Schaub F."/>
            <person name="Wada-Katsumata A."/>
            <person name="Worley K.C."/>
            <person name="Xie Q."/>
            <person name="Ylla G."/>
            <person name="Poulsen M."/>
            <person name="Gibbs R.A."/>
            <person name="Schal C."/>
            <person name="Richards S."/>
            <person name="Belles X."/>
            <person name="Korb J."/>
            <person name="Bornberg-Bauer E."/>
        </authorList>
    </citation>
    <scope>NUCLEOTIDE SEQUENCE [LARGE SCALE GENOMIC DNA]</scope>
    <source>
        <tissue evidence="1">Whole body</tissue>
    </source>
</reference>
<name>A0A2J7RLU5_9NEOP</name>
<evidence type="ECO:0000313" key="1">
    <source>
        <dbReference type="EMBL" id="PNF41813.1"/>
    </source>
</evidence>
<dbReference type="GO" id="GO:0030619">
    <property type="term" value="F:U1 snRNA binding"/>
    <property type="evidence" value="ECO:0007669"/>
    <property type="project" value="TreeGrafter"/>
</dbReference>
<dbReference type="GO" id="GO:0005682">
    <property type="term" value="C:U5 snRNP"/>
    <property type="evidence" value="ECO:0007669"/>
    <property type="project" value="TreeGrafter"/>
</dbReference>
<dbReference type="GO" id="GO:0071013">
    <property type="term" value="C:catalytic step 2 spliceosome"/>
    <property type="evidence" value="ECO:0007669"/>
    <property type="project" value="TreeGrafter"/>
</dbReference>
<sequence>MNSSCADILLFAAYKWNVSRPSLLADSKDTMDNTTTQKYWIDVQLRWGDYDSHDIERYARAKFLDYTTDNMSIYPSPTGLLIAIDLAYSLYSAYGNWYPGSKPVIQCALETIMKENPILHLLRQRIRMALKQYPLGPSEPDLS</sequence>
<proteinExistence type="predicted"/>
<dbReference type="GO" id="GO:0097157">
    <property type="term" value="F:pre-mRNA intronic binding"/>
    <property type="evidence" value="ECO:0007669"/>
    <property type="project" value="TreeGrafter"/>
</dbReference>
<evidence type="ECO:0000313" key="2">
    <source>
        <dbReference type="Proteomes" id="UP000235965"/>
    </source>
</evidence>
<dbReference type="OrthoDB" id="1931567at2759"/>
<accession>A0A2J7RLU5</accession>
<dbReference type="STRING" id="105785.A0A2J7RLU5"/>
<dbReference type="Gene3D" id="3.90.1570.40">
    <property type="match status" value="1"/>
</dbReference>
<dbReference type="FunFam" id="3.90.1570.40:FF:000001">
    <property type="entry name" value="Pre-mRNA-processing-splicing factor 8"/>
    <property type="match status" value="1"/>
</dbReference>
<comment type="caution">
    <text evidence="1">The sequence shown here is derived from an EMBL/GenBank/DDBJ whole genome shotgun (WGS) entry which is preliminary data.</text>
</comment>
<dbReference type="GO" id="GO:0030620">
    <property type="term" value="F:U2 snRNA binding"/>
    <property type="evidence" value="ECO:0007669"/>
    <property type="project" value="TreeGrafter"/>
</dbReference>
<gene>
    <name evidence="1" type="ORF">B7P43_G18258</name>
</gene>
<organism evidence="1 2">
    <name type="scientific">Cryptotermes secundus</name>
    <dbReference type="NCBI Taxonomy" id="105785"/>
    <lineage>
        <taxon>Eukaryota</taxon>
        <taxon>Metazoa</taxon>
        <taxon>Ecdysozoa</taxon>
        <taxon>Arthropoda</taxon>
        <taxon>Hexapoda</taxon>
        <taxon>Insecta</taxon>
        <taxon>Pterygota</taxon>
        <taxon>Neoptera</taxon>
        <taxon>Polyneoptera</taxon>
        <taxon>Dictyoptera</taxon>
        <taxon>Blattodea</taxon>
        <taxon>Blattoidea</taxon>
        <taxon>Termitoidae</taxon>
        <taxon>Kalotermitidae</taxon>
        <taxon>Cryptotermitinae</taxon>
        <taxon>Cryptotermes</taxon>
    </lineage>
</organism>
<dbReference type="Proteomes" id="UP000235965">
    <property type="component" value="Unassembled WGS sequence"/>
</dbReference>
<dbReference type="EMBL" id="NEVH01002657">
    <property type="protein sequence ID" value="PNF41813.1"/>
    <property type="molecule type" value="Genomic_DNA"/>
</dbReference>
<dbReference type="PANTHER" id="PTHR11140">
    <property type="entry name" value="PRE-MRNA SPLICING FACTOR PRP8"/>
    <property type="match status" value="1"/>
</dbReference>
<dbReference type="GO" id="GO:0030623">
    <property type="term" value="F:U5 snRNA binding"/>
    <property type="evidence" value="ECO:0007669"/>
    <property type="project" value="TreeGrafter"/>
</dbReference>
<dbReference type="InterPro" id="IPR027652">
    <property type="entry name" value="PRP8"/>
</dbReference>
<dbReference type="GO" id="GO:0017070">
    <property type="term" value="F:U6 snRNA binding"/>
    <property type="evidence" value="ECO:0007669"/>
    <property type="project" value="TreeGrafter"/>
</dbReference>
<dbReference type="AlphaFoldDB" id="A0A2J7RLU5"/>
<dbReference type="InParanoid" id="A0A2J7RLU5"/>
<protein>
    <submittedName>
        <fullName evidence="1">Uncharacterized protein</fullName>
    </submittedName>
</protein>
<dbReference type="GO" id="GO:0000244">
    <property type="term" value="P:spliceosomal tri-snRNP complex assembly"/>
    <property type="evidence" value="ECO:0007669"/>
    <property type="project" value="TreeGrafter"/>
</dbReference>
<keyword evidence="2" id="KW-1185">Reference proteome</keyword>